<dbReference type="AlphaFoldDB" id="G2KLB6"/>
<dbReference type="OrthoDB" id="9820810at2"/>
<organism evidence="1 2">
    <name type="scientific">Micavibrio aeruginosavorus (strain ARL-13)</name>
    <dbReference type="NCBI Taxonomy" id="856793"/>
    <lineage>
        <taxon>Bacteria</taxon>
        <taxon>Pseudomonadati</taxon>
        <taxon>Bdellovibrionota</taxon>
        <taxon>Bdellovibrionia</taxon>
        <taxon>Bdellovibrionales</taxon>
        <taxon>Pseudobdellovibrionaceae</taxon>
        <taxon>Micavibrio</taxon>
    </lineage>
</organism>
<protein>
    <submittedName>
        <fullName evidence="1">Uncharacterized protein</fullName>
    </submittedName>
</protein>
<sequence length="214" mass="23333">MVTMDTPSSPPTPDAQAFGMLALDFARVLAVLAGTDALSLRHDIDPAGRYALTATPGNAMDKTGRPLRHAIFRILHGMNDYASVRNNPRDLIIEAAALTIRARTLPALLVLLQEVANDRGLVVDNTDPGHHDPLSETFQDAARFMLDNDPQLLLQLPATKTYAGAADLYAHIWDLASAPKDDRSVVHYGVNEIRAALCATNKNRDELTPVLRIH</sequence>
<dbReference type="HOGENOM" id="CLU_1287619_0_0_5"/>
<reference evidence="1 2" key="1">
    <citation type="journal article" date="2011" name="BMC Genomics">
        <title>Genomic insights into an obligate epibiotic bacterial predator: Micavibrio aeruginosavorus ARL-13.</title>
        <authorList>
            <person name="Wang Z."/>
            <person name="Kadouri D."/>
            <person name="Wu M."/>
        </authorList>
    </citation>
    <scope>NUCLEOTIDE SEQUENCE [LARGE SCALE GENOMIC DNA]</scope>
    <source>
        <strain evidence="1 2">ARL-13</strain>
    </source>
</reference>
<dbReference type="EMBL" id="CP002382">
    <property type="protein sequence ID" value="AEP08352.1"/>
    <property type="molecule type" value="Genomic_DNA"/>
</dbReference>
<dbReference type="RefSeq" id="WP_014101575.1">
    <property type="nucleotide sequence ID" value="NC_016026.1"/>
</dbReference>
<accession>G2KLB6</accession>
<evidence type="ECO:0000313" key="1">
    <source>
        <dbReference type="EMBL" id="AEP08352.1"/>
    </source>
</evidence>
<proteinExistence type="predicted"/>
<dbReference type="Proteomes" id="UP000009286">
    <property type="component" value="Chromosome"/>
</dbReference>
<dbReference type="KEGG" id="mai:MICA_4"/>
<keyword evidence="2" id="KW-1185">Reference proteome</keyword>
<gene>
    <name evidence="1" type="ordered locus">MICA_4</name>
</gene>
<evidence type="ECO:0000313" key="2">
    <source>
        <dbReference type="Proteomes" id="UP000009286"/>
    </source>
</evidence>
<name>G2KLB6_MICAA</name>